<gene>
    <name evidence="1" type="ORF">C7B64_01065</name>
</gene>
<proteinExistence type="predicted"/>
<evidence type="ECO:0000313" key="2">
    <source>
        <dbReference type="Proteomes" id="UP000238762"/>
    </source>
</evidence>
<reference evidence="1 2" key="1">
    <citation type="submission" date="2018-02" db="EMBL/GenBank/DDBJ databases">
        <authorList>
            <person name="Cohen D.B."/>
            <person name="Kent A.D."/>
        </authorList>
    </citation>
    <scope>NUCLEOTIDE SEQUENCE [LARGE SCALE GENOMIC DNA]</scope>
    <source>
        <strain evidence="1 2">CCAP 1448/3</strain>
    </source>
</reference>
<dbReference type="Proteomes" id="UP000238762">
    <property type="component" value="Unassembled WGS sequence"/>
</dbReference>
<comment type="caution">
    <text evidence="1">The sequence shown here is derived from an EMBL/GenBank/DDBJ whole genome shotgun (WGS) entry which is preliminary data.</text>
</comment>
<protein>
    <submittedName>
        <fullName evidence="1">Uncharacterized protein</fullName>
    </submittedName>
</protein>
<name>A0A2T1CAF6_9CYAN</name>
<accession>A0A2T1CAF6</accession>
<keyword evidence="2" id="KW-1185">Reference proteome</keyword>
<dbReference type="EMBL" id="PVWJ01000003">
    <property type="protein sequence ID" value="PSB05123.1"/>
    <property type="molecule type" value="Genomic_DNA"/>
</dbReference>
<dbReference type="AlphaFoldDB" id="A0A2T1CAF6"/>
<sequence length="99" mass="10837">MKITFRQSGGYAGLRLGYEVETASLPAEEVTKLESLVQQSGILQTGNTTNTTPAARDLLQYQITVETQGISHQVSFDDLSILPGMEPLLDYLQNHARAV</sequence>
<organism evidence="1 2">
    <name type="scientific">Merismopedia glauca CCAP 1448/3</name>
    <dbReference type="NCBI Taxonomy" id="1296344"/>
    <lineage>
        <taxon>Bacteria</taxon>
        <taxon>Bacillati</taxon>
        <taxon>Cyanobacteriota</taxon>
        <taxon>Cyanophyceae</taxon>
        <taxon>Synechococcales</taxon>
        <taxon>Merismopediaceae</taxon>
        <taxon>Merismopedia</taxon>
    </lineage>
</organism>
<evidence type="ECO:0000313" key="1">
    <source>
        <dbReference type="EMBL" id="PSB05123.1"/>
    </source>
</evidence>
<reference evidence="1 2" key="2">
    <citation type="submission" date="2018-03" db="EMBL/GenBank/DDBJ databases">
        <title>The ancient ancestry and fast evolution of plastids.</title>
        <authorList>
            <person name="Moore K.R."/>
            <person name="Magnabosco C."/>
            <person name="Momper L."/>
            <person name="Gold D.A."/>
            <person name="Bosak T."/>
            <person name="Fournier G.P."/>
        </authorList>
    </citation>
    <scope>NUCLEOTIDE SEQUENCE [LARGE SCALE GENOMIC DNA]</scope>
    <source>
        <strain evidence="1 2">CCAP 1448/3</strain>
    </source>
</reference>
<dbReference type="InterPro" id="IPR049457">
    <property type="entry name" value="Emfourin"/>
</dbReference>
<dbReference type="Pfam" id="PF20242">
    <property type="entry name" value="Emfourin"/>
    <property type="match status" value="1"/>
</dbReference>